<dbReference type="InterPro" id="IPR002110">
    <property type="entry name" value="Ankyrin_rpt"/>
</dbReference>
<feature type="domain" description="U-box" evidence="5">
    <location>
        <begin position="422"/>
        <end position="496"/>
    </location>
</feature>
<dbReference type="Pfam" id="PF12796">
    <property type="entry name" value="Ank_2"/>
    <property type="match status" value="2"/>
</dbReference>
<dbReference type="Proteomes" id="UP000481153">
    <property type="component" value="Unassembled WGS sequence"/>
</dbReference>
<evidence type="ECO:0000313" key="7">
    <source>
        <dbReference type="Proteomes" id="UP000481153"/>
    </source>
</evidence>
<dbReference type="PANTHER" id="PTHR24171:SF8">
    <property type="entry name" value="BRCA1-ASSOCIATED RING DOMAIN PROTEIN 1"/>
    <property type="match status" value="1"/>
</dbReference>
<dbReference type="InterPro" id="IPR036770">
    <property type="entry name" value="Ankyrin_rpt-contain_sf"/>
</dbReference>
<feature type="compositionally biased region" description="Basic and acidic residues" evidence="4">
    <location>
        <begin position="393"/>
        <end position="405"/>
    </location>
</feature>
<evidence type="ECO:0000256" key="4">
    <source>
        <dbReference type="SAM" id="MobiDB-lite"/>
    </source>
</evidence>
<feature type="repeat" description="ANK" evidence="3">
    <location>
        <begin position="208"/>
        <end position="240"/>
    </location>
</feature>
<feature type="compositionally biased region" description="Basic and acidic residues" evidence="4">
    <location>
        <begin position="495"/>
        <end position="520"/>
    </location>
</feature>
<keyword evidence="7" id="KW-1185">Reference proteome</keyword>
<dbReference type="VEuPathDB" id="FungiDB:AeMF1_003529"/>
<feature type="region of interest" description="Disordered" evidence="4">
    <location>
        <begin position="488"/>
        <end position="530"/>
    </location>
</feature>
<dbReference type="Gene3D" id="1.25.40.20">
    <property type="entry name" value="Ankyrin repeat-containing domain"/>
    <property type="match status" value="2"/>
</dbReference>
<sequence>MGGGISTQGDLSQMIACTMMIGEAMFQGLDPRYVRFPDMYRLYDFHVGKTKFRSHKPGGSVTYVVFNADGSTGVLDRSKLQEEASSAPKGDSNATDIDEEDTSKYLIVHVGEDRIVLALEALNTPNDDGWTPLHASCHTLNAAEAGKTILKAILAQDPSANLNQKTIRGPGSFTSGYTPLHIACAYGMETLVTQLIKAKADVHVTNDVQWTPLHEACHRGFTPIVKELLRAGAKAETICPEFALCPFPGQTPLGEAARQGHLDTVKLLLEHGVDKNAVNALNWTALHEAAYHNRTDVVRTLVVYGADVLIETNRGAKASDLTISCEIKTMLEDMSQAERKEASKKSPPKPAVAIEASDSGGGGSSSPKERSGPLSRKEDFALLGDLPALQRLHVPDESDQVVKPDKKVKKKKKHRERDQSEELPKELQCAITHKLLREPMQSPYGHVFEKSVIEKWIENYGHRCPITGEPLALSQLVPAVQLQDEIHAWQGGGSPKKEDAKTTVEEEKKVDKEEAKCEEEVKQDDDLYDF</sequence>
<dbReference type="PANTHER" id="PTHR24171">
    <property type="entry name" value="ANKYRIN REPEAT DOMAIN-CONTAINING PROTEIN 39-RELATED"/>
    <property type="match status" value="1"/>
</dbReference>
<dbReference type="Pfam" id="PF04564">
    <property type="entry name" value="U-box"/>
    <property type="match status" value="1"/>
</dbReference>
<evidence type="ECO:0000313" key="6">
    <source>
        <dbReference type="EMBL" id="KAF0732647.1"/>
    </source>
</evidence>
<dbReference type="CDD" id="cd16664">
    <property type="entry name" value="RING-Ubox_PUB"/>
    <property type="match status" value="1"/>
</dbReference>
<keyword evidence="2 3" id="KW-0040">ANK repeat</keyword>
<evidence type="ECO:0000256" key="1">
    <source>
        <dbReference type="ARBA" id="ARBA00022737"/>
    </source>
</evidence>
<keyword evidence="1" id="KW-0677">Repeat</keyword>
<evidence type="ECO:0000259" key="5">
    <source>
        <dbReference type="PROSITE" id="PS51698"/>
    </source>
</evidence>
<proteinExistence type="predicted"/>
<protein>
    <recommendedName>
        <fullName evidence="5">U-box domain-containing protein</fullName>
    </recommendedName>
</protein>
<dbReference type="InterPro" id="IPR003613">
    <property type="entry name" value="Ubox_domain"/>
</dbReference>
<feature type="region of interest" description="Disordered" evidence="4">
    <location>
        <begin position="393"/>
        <end position="424"/>
    </location>
</feature>
<name>A0A6G0WYG7_9STRA</name>
<feature type="compositionally biased region" description="Basic residues" evidence="4">
    <location>
        <begin position="406"/>
        <end position="415"/>
    </location>
</feature>
<dbReference type="InterPro" id="IPR013083">
    <property type="entry name" value="Znf_RING/FYVE/PHD"/>
</dbReference>
<organism evidence="6 7">
    <name type="scientific">Aphanomyces euteiches</name>
    <dbReference type="NCBI Taxonomy" id="100861"/>
    <lineage>
        <taxon>Eukaryota</taxon>
        <taxon>Sar</taxon>
        <taxon>Stramenopiles</taxon>
        <taxon>Oomycota</taxon>
        <taxon>Saprolegniomycetes</taxon>
        <taxon>Saprolegniales</taxon>
        <taxon>Verrucalvaceae</taxon>
        <taxon>Aphanomyces</taxon>
    </lineage>
</organism>
<evidence type="ECO:0000256" key="2">
    <source>
        <dbReference type="ARBA" id="ARBA00023043"/>
    </source>
</evidence>
<dbReference type="GO" id="GO:0004842">
    <property type="term" value="F:ubiquitin-protein transferase activity"/>
    <property type="evidence" value="ECO:0007669"/>
    <property type="project" value="InterPro"/>
</dbReference>
<dbReference type="Gene3D" id="3.30.40.10">
    <property type="entry name" value="Zinc/RING finger domain, C3HC4 (zinc finger)"/>
    <property type="match status" value="1"/>
</dbReference>
<dbReference type="InterPro" id="IPR045210">
    <property type="entry name" value="RING-Ubox_PUB"/>
</dbReference>
<dbReference type="SUPFAM" id="SSF48403">
    <property type="entry name" value="Ankyrin repeat"/>
    <property type="match status" value="1"/>
</dbReference>
<comment type="caution">
    <text evidence="6">The sequence shown here is derived from an EMBL/GenBank/DDBJ whole genome shotgun (WGS) entry which is preliminary data.</text>
</comment>
<accession>A0A6G0WYG7</accession>
<feature type="repeat" description="ANK" evidence="3">
    <location>
        <begin position="175"/>
        <end position="207"/>
    </location>
</feature>
<feature type="region of interest" description="Disordered" evidence="4">
    <location>
        <begin position="335"/>
        <end position="375"/>
    </location>
</feature>
<feature type="repeat" description="ANK" evidence="3">
    <location>
        <begin position="248"/>
        <end position="280"/>
    </location>
</feature>
<feature type="compositionally biased region" description="Acidic residues" evidence="4">
    <location>
        <begin position="521"/>
        <end position="530"/>
    </location>
</feature>
<dbReference type="AlphaFoldDB" id="A0A6G0WYG7"/>
<feature type="repeat" description="ANK" evidence="3">
    <location>
        <begin position="281"/>
        <end position="313"/>
    </location>
</feature>
<evidence type="ECO:0000256" key="3">
    <source>
        <dbReference type="PROSITE-ProRule" id="PRU00023"/>
    </source>
</evidence>
<dbReference type="SUPFAM" id="SSF57850">
    <property type="entry name" value="RING/U-box"/>
    <property type="match status" value="1"/>
</dbReference>
<gene>
    <name evidence="6" type="ORF">Ae201684_010355</name>
</gene>
<dbReference type="EMBL" id="VJMJ01000130">
    <property type="protein sequence ID" value="KAF0732647.1"/>
    <property type="molecule type" value="Genomic_DNA"/>
</dbReference>
<dbReference type="SMART" id="SM00248">
    <property type="entry name" value="ANK"/>
    <property type="match status" value="5"/>
</dbReference>
<dbReference type="PROSITE" id="PS50088">
    <property type="entry name" value="ANK_REPEAT"/>
    <property type="match status" value="4"/>
</dbReference>
<dbReference type="GO" id="GO:0085020">
    <property type="term" value="P:protein K6-linked ubiquitination"/>
    <property type="evidence" value="ECO:0007669"/>
    <property type="project" value="TreeGrafter"/>
</dbReference>
<dbReference type="PROSITE" id="PS51698">
    <property type="entry name" value="U_BOX"/>
    <property type="match status" value="1"/>
</dbReference>
<dbReference type="SMART" id="SM00504">
    <property type="entry name" value="Ubox"/>
    <property type="match status" value="1"/>
</dbReference>
<dbReference type="PRINTS" id="PR01415">
    <property type="entry name" value="ANKYRIN"/>
</dbReference>
<dbReference type="PROSITE" id="PS50297">
    <property type="entry name" value="ANK_REP_REGION"/>
    <property type="match status" value="4"/>
</dbReference>
<reference evidence="6 7" key="1">
    <citation type="submission" date="2019-07" db="EMBL/GenBank/DDBJ databases">
        <title>Genomics analysis of Aphanomyces spp. identifies a new class of oomycete effector associated with host adaptation.</title>
        <authorList>
            <person name="Gaulin E."/>
        </authorList>
    </citation>
    <scope>NUCLEOTIDE SEQUENCE [LARGE SCALE GENOMIC DNA]</scope>
    <source>
        <strain evidence="6 7">ATCC 201684</strain>
    </source>
</reference>